<gene>
    <name evidence="1" type="ORF">UT28_C0001G0310</name>
</gene>
<reference evidence="1 2" key="1">
    <citation type="journal article" date="2015" name="Nature">
        <title>rRNA introns, odd ribosomes, and small enigmatic genomes across a large radiation of phyla.</title>
        <authorList>
            <person name="Brown C.T."/>
            <person name="Hug L.A."/>
            <person name="Thomas B.C."/>
            <person name="Sharon I."/>
            <person name="Castelle C.J."/>
            <person name="Singh A."/>
            <person name="Wilkins M.J."/>
            <person name="Williams K.H."/>
            <person name="Banfield J.F."/>
        </authorList>
    </citation>
    <scope>NUCLEOTIDE SEQUENCE [LARGE SCALE GENOMIC DNA]</scope>
</reference>
<proteinExistence type="predicted"/>
<sequence length="38" mass="3948">MILAAISTSLITVVVLTCVVFGKAAAELVAEYEAFSES</sequence>
<dbReference type="Proteomes" id="UP000035648">
    <property type="component" value="Chromosome"/>
</dbReference>
<dbReference type="KEGG" id="bbgw:UT28_C0001G0310"/>
<protein>
    <submittedName>
        <fullName evidence="1">Uncharacterized protein</fullName>
    </submittedName>
</protein>
<evidence type="ECO:0000313" key="2">
    <source>
        <dbReference type="Proteomes" id="UP000035648"/>
    </source>
</evidence>
<evidence type="ECO:0000313" key="1">
    <source>
        <dbReference type="EMBL" id="AKM82119.1"/>
    </source>
</evidence>
<dbReference type="STRING" id="1618337.UT28_C0001G0310"/>
<accession>A0A0G4B2L5</accession>
<dbReference type="AlphaFoldDB" id="A0A0G4B2L5"/>
<name>A0A0G4B2L5_9BACT</name>
<organism evidence="1 2">
    <name type="scientific">Berkelbacteria bacterium GW2011_GWE1_39_12</name>
    <dbReference type="NCBI Taxonomy" id="1618337"/>
    <lineage>
        <taxon>Bacteria</taxon>
        <taxon>Candidatus Berkelbacteria</taxon>
    </lineage>
</organism>
<dbReference type="EMBL" id="CP011213">
    <property type="protein sequence ID" value="AKM82119.1"/>
    <property type="molecule type" value="Genomic_DNA"/>
</dbReference>